<gene>
    <name evidence="2" type="ORF">C5471_18875</name>
</gene>
<dbReference type="EMBL" id="PUJU01000050">
    <property type="protein sequence ID" value="NHB89650.1"/>
    <property type="molecule type" value="Genomic_DNA"/>
</dbReference>
<keyword evidence="1" id="KW-0175">Coiled coil</keyword>
<keyword evidence="3" id="KW-1185">Reference proteome</keyword>
<dbReference type="Proteomes" id="UP000697802">
    <property type="component" value="Unassembled WGS sequence"/>
</dbReference>
<name>A0ABX0GKA2_9GAMM</name>
<dbReference type="RefSeq" id="WP_133813076.1">
    <property type="nucleotide sequence ID" value="NZ_CAWPIF010000050.1"/>
</dbReference>
<protein>
    <submittedName>
        <fullName evidence="2">Uncharacterized protein</fullName>
    </submittedName>
</protein>
<comment type="caution">
    <text evidence="2">The sequence shown here is derived from an EMBL/GenBank/DDBJ whole genome shotgun (WGS) entry which is preliminary data.</text>
</comment>
<accession>A0ABX0GKA2</accession>
<proteinExistence type="predicted"/>
<evidence type="ECO:0000313" key="2">
    <source>
        <dbReference type="EMBL" id="NHB89650.1"/>
    </source>
</evidence>
<evidence type="ECO:0000313" key="3">
    <source>
        <dbReference type="Proteomes" id="UP000697802"/>
    </source>
</evidence>
<sequence length="84" mass="9226">MAALHHEYDDADAAADRLENIIKELHQAPTGIAGQSVSDEYVISGYAGTGTYRTDTGKEKAAKNGEKDIKNDKICDLYYIYISI</sequence>
<feature type="coiled-coil region" evidence="1">
    <location>
        <begin position="1"/>
        <end position="28"/>
    </location>
</feature>
<reference evidence="2 3" key="1">
    <citation type="submission" date="2018-02" db="EMBL/GenBank/DDBJ databases">
        <authorList>
            <person name="Machado R.A."/>
        </authorList>
    </citation>
    <scope>NUCLEOTIDE SEQUENCE [LARGE SCALE GENOMIC DNA]</scope>
    <source>
        <strain evidence="2 3">T327</strain>
    </source>
</reference>
<organism evidence="2 3">
    <name type="scientific">Photorhabdus tasmaniensis</name>
    <dbReference type="NCBI Taxonomy" id="1004159"/>
    <lineage>
        <taxon>Bacteria</taxon>
        <taxon>Pseudomonadati</taxon>
        <taxon>Pseudomonadota</taxon>
        <taxon>Gammaproteobacteria</taxon>
        <taxon>Enterobacterales</taxon>
        <taxon>Morganellaceae</taxon>
        <taxon>Photorhabdus</taxon>
    </lineage>
</organism>
<evidence type="ECO:0000256" key="1">
    <source>
        <dbReference type="SAM" id="Coils"/>
    </source>
</evidence>